<comment type="cofactor">
    <cofactor evidence="3">
        <name>Fe(2+)</name>
        <dbReference type="ChEBI" id="CHEBI:29033"/>
    </cofactor>
</comment>
<accession>A0AAV4V7N0</accession>
<keyword evidence="11" id="KW-0464">Manganese</keyword>
<evidence type="ECO:0000256" key="3">
    <source>
        <dbReference type="ARBA" id="ARBA00001954"/>
    </source>
</evidence>
<evidence type="ECO:0000256" key="10">
    <source>
        <dbReference type="ARBA" id="ARBA00023004"/>
    </source>
</evidence>
<evidence type="ECO:0000256" key="1">
    <source>
        <dbReference type="ARBA" id="ARBA00001936"/>
    </source>
</evidence>
<comment type="function">
    <text evidence="13">Cleaves the 2'-5' phosphodiester linkage at the branch point of lariat intron pre-mRNAs after splicing and converts them into linear molecules that are subsequently degraded. It thereby facilitates ribonucleotide turnover.</text>
</comment>
<feature type="domain" description="Lariat debranching enzyme C-terminal" evidence="14">
    <location>
        <begin position="235"/>
        <end position="375"/>
    </location>
</feature>
<keyword evidence="12" id="KW-0539">Nucleus</keyword>
<sequence length="552" mass="62525">MRIAIEGCAHGELDKIYETLGVLEEESDKKIDLLLICGDFQSVRNPTDLECMAVPPKYRTMNTFYKYYSGEKVAPILTIFIGGNHEASNYLSELPYGGWVCPNIYYMGYANVVNVAGIRIAGLSGIYKGNDYLKGHFEYPPYDKSSIKSVYHIRNIDVFRLKLLKNPVDICLSHDWPTSVYNYGNKEELLRYKPFFRDEMESNKLGSPPAEELLSKLKPRYWFSAHLHCKFAAVIPHDDENRPETKFLALDKCLPGRGFLQILDIDSKSDTVHIEYDPEWLGILKNTNSLLSTSRRYNFLPSIGDDEHSEFSPSDEEIVLLTKLYGGNFKVPENFCVTAPTFNSQNMPKNKIMLQTYRNPQTAAICTNLDITDPLVSLLSNSKGSLSISDFSGTESSMTYSSMISENMDEISMNDEDVESEISRNDTDDAFNDDFFIDKVGSQEDNKDSEDFIIDKKGHSCDIIESDDFYIDKIGSHLSAETNDISENITNSHIPCNTPVIENKQADVFPEIRAVNSSADVCAMEEDLTPCLKPFKRRNYDLYKSQGDGENN</sequence>
<evidence type="ECO:0000313" key="16">
    <source>
        <dbReference type="Proteomes" id="UP001054945"/>
    </source>
</evidence>
<keyword evidence="16" id="KW-1185">Reference proteome</keyword>
<dbReference type="SUPFAM" id="SSF56300">
    <property type="entry name" value="Metallo-dependent phosphatases"/>
    <property type="match status" value="1"/>
</dbReference>
<evidence type="ECO:0000256" key="7">
    <source>
        <dbReference type="ARBA" id="ARBA00022723"/>
    </source>
</evidence>
<gene>
    <name evidence="15" type="primary">DBR1</name>
    <name evidence="15" type="ORF">CEXT_683061</name>
</gene>
<evidence type="ECO:0000256" key="6">
    <source>
        <dbReference type="ARBA" id="ARBA00022664"/>
    </source>
</evidence>
<dbReference type="InterPro" id="IPR041816">
    <property type="entry name" value="Dbr1_N"/>
</dbReference>
<keyword evidence="8" id="KW-0378">Hydrolase</keyword>
<evidence type="ECO:0000256" key="12">
    <source>
        <dbReference type="ARBA" id="ARBA00023242"/>
    </source>
</evidence>
<evidence type="ECO:0000256" key="11">
    <source>
        <dbReference type="ARBA" id="ARBA00023211"/>
    </source>
</evidence>
<dbReference type="Gene3D" id="3.60.21.10">
    <property type="match status" value="1"/>
</dbReference>
<dbReference type="PANTHER" id="PTHR12849:SF0">
    <property type="entry name" value="LARIAT DEBRANCHING ENZYME"/>
    <property type="match status" value="1"/>
</dbReference>
<evidence type="ECO:0000256" key="8">
    <source>
        <dbReference type="ARBA" id="ARBA00022801"/>
    </source>
</evidence>
<keyword evidence="10" id="KW-0408">Iron</keyword>
<protein>
    <submittedName>
        <fullName evidence="15">Lariat debranching enzyme</fullName>
    </submittedName>
</protein>
<dbReference type="GO" id="GO:0046872">
    <property type="term" value="F:metal ion binding"/>
    <property type="evidence" value="ECO:0007669"/>
    <property type="project" value="UniProtKB-KW"/>
</dbReference>
<proteinExistence type="inferred from homology"/>
<keyword evidence="9" id="KW-0862">Zinc</keyword>
<evidence type="ECO:0000256" key="2">
    <source>
        <dbReference type="ARBA" id="ARBA00001947"/>
    </source>
</evidence>
<dbReference type="AlphaFoldDB" id="A0AAV4V7N0"/>
<keyword evidence="7" id="KW-0479">Metal-binding</keyword>
<comment type="caution">
    <text evidence="15">The sequence shown here is derived from an EMBL/GenBank/DDBJ whole genome shotgun (WGS) entry which is preliminary data.</text>
</comment>
<comment type="subcellular location">
    <subcellularLocation>
        <location evidence="4">Nucleus</location>
    </subcellularLocation>
</comment>
<reference evidence="15 16" key="1">
    <citation type="submission" date="2021-06" db="EMBL/GenBank/DDBJ databases">
        <title>Caerostris extrusa draft genome.</title>
        <authorList>
            <person name="Kono N."/>
            <person name="Arakawa K."/>
        </authorList>
    </citation>
    <scope>NUCLEOTIDE SEQUENCE [LARGE SCALE GENOMIC DNA]</scope>
</reference>
<evidence type="ECO:0000256" key="4">
    <source>
        <dbReference type="ARBA" id="ARBA00004123"/>
    </source>
</evidence>
<dbReference type="InterPro" id="IPR029052">
    <property type="entry name" value="Metallo-depent_PP-like"/>
</dbReference>
<dbReference type="InterPro" id="IPR004843">
    <property type="entry name" value="Calcineurin-like_PHP"/>
</dbReference>
<dbReference type="CDD" id="cd00844">
    <property type="entry name" value="MPP_Dbr1_N"/>
    <property type="match status" value="1"/>
</dbReference>
<name>A0AAV4V7N0_CAEEX</name>
<evidence type="ECO:0000313" key="15">
    <source>
        <dbReference type="EMBL" id="GIY66336.1"/>
    </source>
</evidence>
<dbReference type="SMART" id="SM01124">
    <property type="entry name" value="DBR1"/>
    <property type="match status" value="1"/>
</dbReference>
<dbReference type="GO" id="GO:0008419">
    <property type="term" value="F:RNA lariat debranching enzyme activity"/>
    <property type="evidence" value="ECO:0007669"/>
    <property type="project" value="TreeGrafter"/>
</dbReference>
<keyword evidence="6" id="KW-0507">mRNA processing</keyword>
<dbReference type="EMBL" id="BPLR01014109">
    <property type="protein sequence ID" value="GIY66336.1"/>
    <property type="molecule type" value="Genomic_DNA"/>
</dbReference>
<dbReference type="Pfam" id="PF00149">
    <property type="entry name" value="Metallophos"/>
    <property type="match status" value="1"/>
</dbReference>
<dbReference type="GO" id="GO:0005634">
    <property type="term" value="C:nucleus"/>
    <property type="evidence" value="ECO:0007669"/>
    <property type="project" value="UniProtKB-SubCell"/>
</dbReference>
<comment type="cofactor">
    <cofactor evidence="2">
        <name>Zn(2+)</name>
        <dbReference type="ChEBI" id="CHEBI:29105"/>
    </cofactor>
</comment>
<dbReference type="Proteomes" id="UP001054945">
    <property type="component" value="Unassembled WGS sequence"/>
</dbReference>
<evidence type="ECO:0000256" key="9">
    <source>
        <dbReference type="ARBA" id="ARBA00022833"/>
    </source>
</evidence>
<evidence type="ECO:0000259" key="14">
    <source>
        <dbReference type="SMART" id="SM01124"/>
    </source>
</evidence>
<evidence type="ECO:0000256" key="13">
    <source>
        <dbReference type="ARBA" id="ARBA00058627"/>
    </source>
</evidence>
<dbReference type="PANTHER" id="PTHR12849">
    <property type="entry name" value="RNA LARIAT DEBRANCHING ENZYME"/>
    <property type="match status" value="1"/>
</dbReference>
<dbReference type="GO" id="GO:0000398">
    <property type="term" value="P:mRNA splicing, via spliceosome"/>
    <property type="evidence" value="ECO:0007669"/>
    <property type="project" value="TreeGrafter"/>
</dbReference>
<evidence type="ECO:0000256" key="5">
    <source>
        <dbReference type="ARBA" id="ARBA00006045"/>
    </source>
</evidence>
<dbReference type="InterPro" id="IPR007708">
    <property type="entry name" value="DBR1_C"/>
</dbReference>
<dbReference type="FunFam" id="3.60.21.10:FF:000035">
    <property type="entry name" value="Lariat debranching enzyme"/>
    <property type="match status" value="1"/>
</dbReference>
<comment type="cofactor">
    <cofactor evidence="1">
        <name>Mn(2+)</name>
        <dbReference type="ChEBI" id="CHEBI:29035"/>
    </cofactor>
</comment>
<dbReference type="Pfam" id="PF05011">
    <property type="entry name" value="DBR1"/>
    <property type="match status" value="1"/>
</dbReference>
<comment type="similarity">
    <text evidence="5">Belongs to the lariat debranching enzyme family.</text>
</comment>
<organism evidence="15 16">
    <name type="scientific">Caerostris extrusa</name>
    <name type="common">Bark spider</name>
    <name type="synonym">Caerostris bankana</name>
    <dbReference type="NCBI Taxonomy" id="172846"/>
    <lineage>
        <taxon>Eukaryota</taxon>
        <taxon>Metazoa</taxon>
        <taxon>Ecdysozoa</taxon>
        <taxon>Arthropoda</taxon>
        <taxon>Chelicerata</taxon>
        <taxon>Arachnida</taxon>
        <taxon>Araneae</taxon>
        <taxon>Araneomorphae</taxon>
        <taxon>Entelegynae</taxon>
        <taxon>Araneoidea</taxon>
        <taxon>Araneidae</taxon>
        <taxon>Caerostris</taxon>
    </lineage>
</organism>